<keyword evidence="2" id="KW-1185">Reference proteome</keyword>
<protein>
    <submittedName>
        <fullName evidence="1">Putative lipoprotein</fullName>
    </submittedName>
</protein>
<proteinExistence type="predicted"/>
<sequence length="47" mass="5122">MSGTGTCYPYKRARSECDAGEELGYISYPLLGGGSDRTYGFCYPDGR</sequence>
<reference evidence="1 2" key="1">
    <citation type="submission" date="2014-04" db="EMBL/GenBank/DDBJ databases">
        <title>Genome assembly of Hyalangium minutum DSM 14724.</title>
        <authorList>
            <person name="Sharma G."/>
            <person name="Subramanian S."/>
        </authorList>
    </citation>
    <scope>NUCLEOTIDE SEQUENCE [LARGE SCALE GENOMIC DNA]</scope>
    <source>
        <strain evidence="1 2">DSM 14724</strain>
    </source>
</reference>
<dbReference type="RefSeq" id="WP_157231738.1">
    <property type="nucleotide sequence ID" value="NZ_JMCB01000001.1"/>
</dbReference>
<dbReference type="EMBL" id="JMCB01000001">
    <property type="protein sequence ID" value="KFE72091.1"/>
    <property type="molecule type" value="Genomic_DNA"/>
</dbReference>
<evidence type="ECO:0000313" key="1">
    <source>
        <dbReference type="EMBL" id="KFE72091.1"/>
    </source>
</evidence>
<evidence type="ECO:0000313" key="2">
    <source>
        <dbReference type="Proteomes" id="UP000028725"/>
    </source>
</evidence>
<accession>A0A085WWM8</accession>
<comment type="caution">
    <text evidence="1">The sequence shown here is derived from an EMBL/GenBank/DDBJ whole genome shotgun (WGS) entry which is preliminary data.</text>
</comment>
<name>A0A085WWM8_9BACT</name>
<dbReference type="Proteomes" id="UP000028725">
    <property type="component" value="Unassembled WGS sequence"/>
</dbReference>
<keyword evidence="1" id="KW-0449">Lipoprotein</keyword>
<dbReference type="AlphaFoldDB" id="A0A085WWM8"/>
<organism evidence="1 2">
    <name type="scientific">Hyalangium minutum</name>
    <dbReference type="NCBI Taxonomy" id="394096"/>
    <lineage>
        <taxon>Bacteria</taxon>
        <taxon>Pseudomonadati</taxon>
        <taxon>Myxococcota</taxon>
        <taxon>Myxococcia</taxon>
        <taxon>Myxococcales</taxon>
        <taxon>Cystobacterineae</taxon>
        <taxon>Archangiaceae</taxon>
        <taxon>Hyalangium</taxon>
    </lineage>
</organism>
<gene>
    <name evidence="1" type="ORF">DB31_0352</name>
</gene>